<reference evidence="7" key="1">
    <citation type="journal article" date="2020" name="BMC Genomics">
        <title>Correction to: Identification and distribution of gene clusters required for synthesis of sphingolipid metabolism inhibitors in diverse species of the filamentous fungus Fusarium.</title>
        <authorList>
            <person name="Kim H.S."/>
            <person name="Lohmar J.M."/>
            <person name="Busman M."/>
            <person name="Brown D.W."/>
            <person name="Naumann T.A."/>
            <person name="Divon H.H."/>
            <person name="Lysoe E."/>
            <person name="Uhlig S."/>
            <person name="Proctor R.H."/>
        </authorList>
    </citation>
    <scope>NUCLEOTIDE SEQUENCE</scope>
    <source>
        <strain evidence="7">NRRL 22465</strain>
    </source>
</reference>
<comment type="caution">
    <text evidence="7">The sequence shown here is derived from an EMBL/GenBank/DDBJ whole genome shotgun (WGS) entry which is preliminary data.</text>
</comment>
<organism evidence="7 8">
    <name type="scientific">Fusarium zealandicum</name>
    <dbReference type="NCBI Taxonomy" id="1053134"/>
    <lineage>
        <taxon>Eukaryota</taxon>
        <taxon>Fungi</taxon>
        <taxon>Dikarya</taxon>
        <taxon>Ascomycota</taxon>
        <taxon>Pezizomycotina</taxon>
        <taxon>Sordariomycetes</taxon>
        <taxon>Hypocreomycetidae</taxon>
        <taxon>Hypocreales</taxon>
        <taxon>Nectriaceae</taxon>
        <taxon>Fusarium</taxon>
        <taxon>Fusarium staphyleae species complex</taxon>
    </lineage>
</organism>
<feature type="region of interest" description="Disordered" evidence="4">
    <location>
        <begin position="455"/>
        <end position="477"/>
    </location>
</feature>
<dbReference type="GO" id="GO:0050661">
    <property type="term" value="F:NADP binding"/>
    <property type="evidence" value="ECO:0007669"/>
    <property type="project" value="TreeGrafter"/>
</dbReference>
<dbReference type="InterPro" id="IPR050838">
    <property type="entry name" value="Ketopantoate_reductase"/>
</dbReference>
<dbReference type="Proteomes" id="UP000635477">
    <property type="component" value="Unassembled WGS sequence"/>
</dbReference>
<accession>A0A8H4XI27</accession>
<evidence type="ECO:0000313" key="8">
    <source>
        <dbReference type="Proteomes" id="UP000635477"/>
    </source>
</evidence>
<dbReference type="InterPro" id="IPR013328">
    <property type="entry name" value="6PGD_dom2"/>
</dbReference>
<evidence type="ECO:0000256" key="4">
    <source>
        <dbReference type="SAM" id="MobiDB-lite"/>
    </source>
</evidence>
<dbReference type="InterPro" id="IPR036291">
    <property type="entry name" value="NAD(P)-bd_dom_sf"/>
</dbReference>
<evidence type="ECO:0000313" key="7">
    <source>
        <dbReference type="EMBL" id="KAF4975133.1"/>
    </source>
</evidence>
<reference evidence="7" key="2">
    <citation type="submission" date="2020-05" db="EMBL/GenBank/DDBJ databases">
        <authorList>
            <person name="Kim H.-S."/>
            <person name="Proctor R.H."/>
            <person name="Brown D.W."/>
        </authorList>
    </citation>
    <scope>NUCLEOTIDE SEQUENCE</scope>
    <source>
        <strain evidence="7">NRRL 22465</strain>
    </source>
</reference>
<evidence type="ECO:0000256" key="3">
    <source>
        <dbReference type="ARBA" id="ARBA00023002"/>
    </source>
</evidence>
<dbReference type="Pfam" id="PF02558">
    <property type="entry name" value="ApbA"/>
    <property type="match status" value="1"/>
</dbReference>
<dbReference type="SUPFAM" id="SSF51735">
    <property type="entry name" value="NAD(P)-binding Rossmann-fold domains"/>
    <property type="match status" value="1"/>
</dbReference>
<dbReference type="Gene3D" id="1.10.1040.10">
    <property type="entry name" value="N-(1-d-carboxylethyl)-l-norvaline Dehydrogenase, domain 2"/>
    <property type="match status" value="1"/>
</dbReference>
<protein>
    <recommendedName>
        <fullName evidence="9">2-dehydropantoate 2-reductase</fullName>
    </recommendedName>
</protein>
<dbReference type="SUPFAM" id="SSF48179">
    <property type="entry name" value="6-phosphogluconate dehydrogenase C-terminal domain-like"/>
    <property type="match status" value="1"/>
</dbReference>
<dbReference type="PANTHER" id="PTHR43765">
    <property type="entry name" value="2-DEHYDROPANTOATE 2-REDUCTASE-RELATED"/>
    <property type="match status" value="1"/>
</dbReference>
<dbReference type="InterPro" id="IPR008927">
    <property type="entry name" value="6-PGluconate_DH-like_C_sf"/>
</dbReference>
<dbReference type="AlphaFoldDB" id="A0A8H4XI27"/>
<keyword evidence="3" id="KW-0560">Oxidoreductase</keyword>
<dbReference type="GO" id="GO:0005739">
    <property type="term" value="C:mitochondrion"/>
    <property type="evidence" value="ECO:0007669"/>
    <property type="project" value="TreeGrafter"/>
</dbReference>
<dbReference type="GO" id="GO:0008677">
    <property type="term" value="F:2-dehydropantoate 2-reductase activity"/>
    <property type="evidence" value="ECO:0007669"/>
    <property type="project" value="TreeGrafter"/>
</dbReference>
<dbReference type="EMBL" id="JABEYC010000673">
    <property type="protein sequence ID" value="KAF4975133.1"/>
    <property type="molecule type" value="Genomic_DNA"/>
</dbReference>
<dbReference type="Gene3D" id="3.40.50.720">
    <property type="entry name" value="NAD(P)-binding Rossmann-like Domain"/>
    <property type="match status" value="1"/>
</dbReference>
<dbReference type="PANTHER" id="PTHR43765:SF2">
    <property type="entry name" value="2-DEHYDROPANTOATE 2-REDUCTASE"/>
    <property type="match status" value="1"/>
</dbReference>
<dbReference type="OrthoDB" id="73846at2759"/>
<proteinExistence type="inferred from homology"/>
<sequence length="477" mass="52261">MRSILTNLSLRPLNLAGRQNSALTSTRMYSQRPAWLEAVRNDSTPPPRLFAWSASNVRLHKDLDAAPSISASEISSDPNKRIYVLGIGNLGRLFAGSLAKASKRPPITLVVHRKELLTEWIDSRGIEILRSGTLETIKDFDIEWWTNSQPDLGPVREVADGGKLHNLIITTKATAALPQVDRVRGYLDQSSTVVFVQNGMSKLWPPHGPAYVSDRFASSQAPSFLACVTTHGVTSQGPFRSLHASQADVTVGSVLPNSDLSQENTYLVKQMLNAPHLNARSVSRGELWILQLEKLVVNAIINPLTAILGCKNGALFIESDGVLARVIDQLLREASAVLQLLVAHESSAEIIDEAFDQSPSRSAQPKSALDLSPSSLQDRFSLPRLKDMVYRVGHKVRENTSSMLQDVRASRSTEIRDFSGWIVEMAAFLDQSLDVAGHRTMVDLVEAGRTLDADQLGGHLNGSGAGTRKYYTSDRRG</sequence>
<dbReference type="InterPro" id="IPR013332">
    <property type="entry name" value="KPR_N"/>
</dbReference>
<gene>
    <name evidence="7" type="ORF">FZEAL_8048</name>
</gene>
<feature type="domain" description="Ketopantoate reductase N-terminal" evidence="5">
    <location>
        <begin position="82"/>
        <end position="253"/>
    </location>
</feature>
<name>A0A8H4XI27_9HYPO</name>
<dbReference type="InterPro" id="IPR013752">
    <property type="entry name" value="KPA_reductase"/>
</dbReference>
<dbReference type="Pfam" id="PF08546">
    <property type="entry name" value="ApbA_C"/>
    <property type="match status" value="1"/>
</dbReference>
<evidence type="ECO:0000259" key="5">
    <source>
        <dbReference type="Pfam" id="PF02558"/>
    </source>
</evidence>
<evidence type="ECO:0000256" key="2">
    <source>
        <dbReference type="ARBA" id="ARBA00022857"/>
    </source>
</evidence>
<evidence type="ECO:0000256" key="1">
    <source>
        <dbReference type="ARBA" id="ARBA00007870"/>
    </source>
</evidence>
<evidence type="ECO:0000259" key="6">
    <source>
        <dbReference type="Pfam" id="PF08546"/>
    </source>
</evidence>
<keyword evidence="8" id="KW-1185">Reference proteome</keyword>
<comment type="similarity">
    <text evidence="1">Belongs to the ketopantoate reductase family.</text>
</comment>
<keyword evidence="2" id="KW-0521">NADP</keyword>
<feature type="domain" description="Ketopantoate reductase C-terminal" evidence="6">
    <location>
        <begin position="291"/>
        <end position="429"/>
    </location>
</feature>
<evidence type="ECO:0008006" key="9">
    <source>
        <dbReference type="Google" id="ProtNLM"/>
    </source>
</evidence>